<reference evidence="2 3" key="1">
    <citation type="submission" date="2018-03" db="EMBL/GenBank/DDBJ databases">
        <title>Genomic Encyclopedia of Archaeal and Bacterial Type Strains, Phase II (KMG-II): from individual species to whole genera.</title>
        <authorList>
            <person name="Goeker M."/>
        </authorList>
    </citation>
    <scope>NUCLEOTIDE SEQUENCE [LARGE SCALE GENOMIC DNA]</scope>
    <source>
        <strain evidence="2 3">DSM 29328</strain>
    </source>
</reference>
<organism evidence="2 3">
    <name type="scientific">Aliiruegeria haliotis</name>
    <dbReference type="NCBI Taxonomy" id="1280846"/>
    <lineage>
        <taxon>Bacteria</taxon>
        <taxon>Pseudomonadati</taxon>
        <taxon>Pseudomonadota</taxon>
        <taxon>Alphaproteobacteria</taxon>
        <taxon>Rhodobacterales</taxon>
        <taxon>Roseobacteraceae</taxon>
        <taxon>Aliiruegeria</taxon>
    </lineage>
</organism>
<dbReference type="OrthoDB" id="7283678at2"/>
<proteinExistence type="predicted"/>
<keyword evidence="1" id="KW-0472">Membrane</keyword>
<dbReference type="RefSeq" id="WP_106203444.1">
    <property type="nucleotide sequence ID" value="NZ_PVTD01000001.1"/>
</dbReference>
<dbReference type="Proteomes" id="UP000239480">
    <property type="component" value="Unassembled WGS sequence"/>
</dbReference>
<dbReference type="AlphaFoldDB" id="A0A2T0S089"/>
<accession>A0A2T0S089</accession>
<keyword evidence="1" id="KW-1133">Transmembrane helix</keyword>
<sequence>MFGPHWLFRMRRWVHSPPSTRRVLIVLVAVGLCVALYALEHFGFWPEGLTADRAPHRLRF</sequence>
<keyword evidence="3" id="KW-1185">Reference proteome</keyword>
<name>A0A2T0S089_9RHOB</name>
<feature type="transmembrane region" description="Helical" evidence="1">
    <location>
        <begin position="21"/>
        <end position="39"/>
    </location>
</feature>
<gene>
    <name evidence="2" type="ORF">CLV78_101814</name>
</gene>
<keyword evidence="1" id="KW-0812">Transmembrane</keyword>
<dbReference type="EMBL" id="PVTD01000001">
    <property type="protein sequence ID" value="PRY26713.1"/>
    <property type="molecule type" value="Genomic_DNA"/>
</dbReference>
<evidence type="ECO:0000313" key="2">
    <source>
        <dbReference type="EMBL" id="PRY26713.1"/>
    </source>
</evidence>
<comment type="caution">
    <text evidence="2">The sequence shown here is derived from an EMBL/GenBank/DDBJ whole genome shotgun (WGS) entry which is preliminary data.</text>
</comment>
<protein>
    <submittedName>
        <fullName evidence="2">Uncharacterized protein</fullName>
    </submittedName>
</protein>
<evidence type="ECO:0000256" key="1">
    <source>
        <dbReference type="SAM" id="Phobius"/>
    </source>
</evidence>
<evidence type="ECO:0000313" key="3">
    <source>
        <dbReference type="Proteomes" id="UP000239480"/>
    </source>
</evidence>